<dbReference type="EMBL" id="QZFV01000102">
    <property type="protein sequence ID" value="RJQ82415.1"/>
    <property type="molecule type" value="Genomic_DNA"/>
</dbReference>
<gene>
    <name evidence="1" type="ORF">D5S19_21895</name>
</gene>
<dbReference type="SUPFAM" id="SSF75005">
    <property type="entry name" value="Arabinanase/levansucrase/invertase"/>
    <property type="match status" value="1"/>
</dbReference>
<sequence>MGRSLHSAIVHLMRRGGRRPVRLFSALLLAGAVVAGCSQSAAELQADRTAHGGIAGNGTNTPAEQRAAKVPLATASPRQSGGVVAAGAADAVYNYGPTVMTENGRTRMWWCSQYGSAPPPGDDILYSEAASANGSFTGPGGGAPPAVLSGSPGNFDGVHTCDPSVLRVGGTYFMYYTGAAGDHALGNAVGLATSTDGVHWTRANGGRPILGPSHDVHRANVYGAGQPAAVFLDGWYYLMFTDTTGRAAGWNGAGQFVLRAHDAAFRSGVEALGVKGFASVSGTAAPRERSVVDGFSADLAWVGALDAFAIAHETAQGTTITFWDRDFTVQPYAPVVLPGAWQEGPGLVRRPDGHAPTSLADPCGTVPLDVVRATRIGDAGAPTGLMHFGLDVRGAGGCSSPSRLTTTFDGVAMPSPDRMIDLFRRGERIRVDRRSVAGVLAGELLGRSVPQVAKLPVKTRLHSGATVVHAYGHGYGIVLDSVLYGLPDTSIVPLNGSGVLEIDPRQWDASARGLPLGG</sequence>
<dbReference type="Proteomes" id="UP000285112">
    <property type="component" value="Unassembled WGS sequence"/>
</dbReference>
<evidence type="ECO:0000313" key="1">
    <source>
        <dbReference type="EMBL" id="RJQ82415.1"/>
    </source>
</evidence>
<protein>
    <submittedName>
        <fullName evidence="1">Beta-xylosidase</fullName>
    </submittedName>
</protein>
<dbReference type="OrthoDB" id="3657989at2"/>
<proteinExistence type="predicted"/>
<organism evidence="1 2">
    <name type="scientific">Amycolatopsis panacis</name>
    <dbReference type="NCBI Taxonomy" id="2340917"/>
    <lineage>
        <taxon>Bacteria</taxon>
        <taxon>Bacillati</taxon>
        <taxon>Actinomycetota</taxon>
        <taxon>Actinomycetes</taxon>
        <taxon>Pseudonocardiales</taxon>
        <taxon>Pseudonocardiaceae</taxon>
        <taxon>Amycolatopsis</taxon>
    </lineage>
</organism>
<evidence type="ECO:0000313" key="2">
    <source>
        <dbReference type="Proteomes" id="UP000285112"/>
    </source>
</evidence>
<reference evidence="1 2" key="1">
    <citation type="submission" date="2018-09" db="EMBL/GenBank/DDBJ databases">
        <title>YIM PH 21725 draft genome.</title>
        <authorList>
            <person name="Miao C."/>
        </authorList>
    </citation>
    <scope>NUCLEOTIDE SEQUENCE [LARGE SCALE GENOMIC DNA]</scope>
    <source>
        <strain evidence="2">YIM PH21725</strain>
    </source>
</reference>
<dbReference type="Gene3D" id="2.115.10.20">
    <property type="entry name" value="Glycosyl hydrolase domain, family 43"/>
    <property type="match status" value="2"/>
</dbReference>
<comment type="caution">
    <text evidence="1">The sequence shown here is derived from an EMBL/GenBank/DDBJ whole genome shotgun (WGS) entry which is preliminary data.</text>
</comment>
<keyword evidence="2" id="KW-1185">Reference proteome</keyword>
<dbReference type="InterPro" id="IPR023296">
    <property type="entry name" value="Glyco_hydro_beta-prop_sf"/>
</dbReference>
<name>A0A419HZ60_9PSEU</name>
<dbReference type="AlphaFoldDB" id="A0A419HZ60"/>
<accession>A0A419HZ60</accession>